<keyword evidence="3" id="KW-0645">Protease</keyword>
<keyword evidence="2" id="KW-1003">Cell membrane</keyword>
<keyword evidence="5" id="KW-0378">Hydrolase</keyword>
<evidence type="ECO:0000256" key="6">
    <source>
        <dbReference type="ARBA" id="ARBA00022989"/>
    </source>
</evidence>
<proteinExistence type="predicted"/>
<accession>A0A644US14</accession>
<dbReference type="GO" id="GO:0005886">
    <property type="term" value="C:plasma membrane"/>
    <property type="evidence" value="ECO:0007669"/>
    <property type="project" value="UniProtKB-SubCell"/>
</dbReference>
<keyword evidence="4 8" id="KW-0812">Transmembrane</keyword>
<dbReference type="GO" id="GO:0006508">
    <property type="term" value="P:proteolysis"/>
    <property type="evidence" value="ECO:0007669"/>
    <property type="project" value="UniProtKB-KW"/>
</dbReference>
<sequence>MSKIKFPEKLIPLKGIIYFFIILLCAHFFWKFTMLGDESDVVVTFFGFDLSAGFNLMVNHVARIVYDILSLIGYQVQLDGANVIRHDNGVAVKIVWACTGLKQAYIFIVIMAFYKGPWRRKLWYIPAGLVVVYLFNIFRILMIVASIRENPDSFEFLHEGLYKYLYYGIIFLMWVLWEEKVRRNKKERVNQLSDS</sequence>
<feature type="transmembrane region" description="Helical" evidence="8">
    <location>
        <begin position="12"/>
        <end position="30"/>
    </location>
</feature>
<dbReference type="GO" id="GO:0008233">
    <property type="term" value="F:peptidase activity"/>
    <property type="evidence" value="ECO:0007669"/>
    <property type="project" value="UniProtKB-KW"/>
</dbReference>
<evidence type="ECO:0000256" key="7">
    <source>
        <dbReference type="ARBA" id="ARBA00023136"/>
    </source>
</evidence>
<feature type="transmembrane region" description="Helical" evidence="8">
    <location>
        <begin position="94"/>
        <end position="114"/>
    </location>
</feature>
<evidence type="ECO:0000256" key="5">
    <source>
        <dbReference type="ARBA" id="ARBA00022801"/>
    </source>
</evidence>
<dbReference type="EMBL" id="VSSQ01000155">
    <property type="protein sequence ID" value="MPL81856.1"/>
    <property type="molecule type" value="Genomic_DNA"/>
</dbReference>
<keyword evidence="6 8" id="KW-1133">Transmembrane helix</keyword>
<dbReference type="NCBIfam" id="TIGR04178">
    <property type="entry name" value="exo_archaeo"/>
    <property type="match status" value="1"/>
</dbReference>
<organism evidence="9">
    <name type="scientific">bioreactor metagenome</name>
    <dbReference type="NCBI Taxonomy" id="1076179"/>
    <lineage>
        <taxon>unclassified sequences</taxon>
        <taxon>metagenomes</taxon>
        <taxon>ecological metagenomes</taxon>
    </lineage>
</organism>
<evidence type="ECO:0008006" key="10">
    <source>
        <dbReference type="Google" id="ProtNLM"/>
    </source>
</evidence>
<feature type="transmembrane region" description="Helical" evidence="8">
    <location>
        <begin position="121"/>
        <end position="141"/>
    </location>
</feature>
<evidence type="ECO:0000256" key="3">
    <source>
        <dbReference type="ARBA" id="ARBA00022670"/>
    </source>
</evidence>
<keyword evidence="7 8" id="KW-0472">Membrane</keyword>
<reference evidence="9" key="1">
    <citation type="submission" date="2019-08" db="EMBL/GenBank/DDBJ databases">
        <authorList>
            <person name="Kucharzyk K."/>
            <person name="Murdoch R.W."/>
            <person name="Higgins S."/>
            <person name="Loffler F."/>
        </authorList>
    </citation>
    <scope>NUCLEOTIDE SEQUENCE</scope>
</reference>
<name>A0A644US14_9ZZZZ</name>
<comment type="caution">
    <text evidence="9">The sequence shown here is derived from an EMBL/GenBank/DDBJ whole genome shotgun (WGS) entry which is preliminary data.</text>
</comment>
<evidence type="ECO:0000256" key="2">
    <source>
        <dbReference type="ARBA" id="ARBA00022475"/>
    </source>
</evidence>
<evidence type="ECO:0000313" key="9">
    <source>
        <dbReference type="EMBL" id="MPL81856.1"/>
    </source>
</evidence>
<evidence type="ECO:0000256" key="4">
    <source>
        <dbReference type="ARBA" id="ARBA00022692"/>
    </source>
</evidence>
<comment type="subcellular location">
    <subcellularLocation>
        <location evidence="1">Cell membrane</location>
        <topology evidence="1">Multi-pass membrane protein</topology>
    </subcellularLocation>
</comment>
<evidence type="ECO:0000256" key="8">
    <source>
        <dbReference type="SAM" id="Phobius"/>
    </source>
</evidence>
<dbReference type="AlphaFoldDB" id="A0A644US14"/>
<evidence type="ECO:0000256" key="1">
    <source>
        <dbReference type="ARBA" id="ARBA00004651"/>
    </source>
</evidence>
<dbReference type="Pfam" id="PF09721">
    <property type="entry name" value="Exosortase_EpsH"/>
    <property type="match status" value="1"/>
</dbReference>
<dbReference type="InterPro" id="IPR026392">
    <property type="entry name" value="Exo/Archaeosortase_dom"/>
</dbReference>
<dbReference type="InterPro" id="IPR019127">
    <property type="entry name" value="Exosortase"/>
</dbReference>
<feature type="transmembrane region" description="Helical" evidence="8">
    <location>
        <begin position="161"/>
        <end position="177"/>
    </location>
</feature>
<protein>
    <recommendedName>
        <fullName evidence="10">Exosortase/archaeosortase family protein</fullName>
    </recommendedName>
</protein>
<gene>
    <name evidence="9" type="ORF">SDC9_27787</name>
</gene>